<feature type="compositionally biased region" description="Basic and acidic residues" evidence="1">
    <location>
        <begin position="245"/>
        <end position="264"/>
    </location>
</feature>
<feature type="domain" description="Tudor" evidence="2">
    <location>
        <begin position="532"/>
        <end position="591"/>
    </location>
</feature>
<feature type="domain" description="Tudor" evidence="2">
    <location>
        <begin position="723"/>
        <end position="779"/>
    </location>
</feature>
<organism evidence="3 4">
    <name type="scientific">Sphaeramia orbicularis</name>
    <name type="common">orbiculate cardinalfish</name>
    <dbReference type="NCBI Taxonomy" id="375764"/>
    <lineage>
        <taxon>Eukaryota</taxon>
        <taxon>Metazoa</taxon>
        <taxon>Chordata</taxon>
        <taxon>Craniata</taxon>
        <taxon>Vertebrata</taxon>
        <taxon>Euteleostomi</taxon>
        <taxon>Actinopterygii</taxon>
        <taxon>Neopterygii</taxon>
        <taxon>Teleostei</taxon>
        <taxon>Neoteleostei</taxon>
        <taxon>Acanthomorphata</taxon>
        <taxon>Gobiaria</taxon>
        <taxon>Kurtiformes</taxon>
        <taxon>Apogonoidei</taxon>
        <taxon>Apogonidae</taxon>
        <taxon>Apogoninae</taxon>
        <taxon>Sphaeramia</taxon>
    </lineage>
</organism>
<dbReference type="FunFam" id="2.30.30.140:FF:000018">
    <property type="entry name" value="Serine/threonine-protein kinase 31"/>
    <property type="match status" value="1"/>
</dbReference>
<dbReference type="Gene3D" id="2.40.50.90">
    <property type="match status" value="4"/>
</dbReference>
<proteinExistence type="predicted"/>
<feature type="domain" description="Tudor" evidence="2">
    <location>
        <begin position="323"/>
        <end position="380"/>
    </location>
</feature>
<dbReference type="Gene3D" id="2.30.30.140">
    <property type="match status" value="5"/>
</dbReference>
<dbReference type="Proteomes" id="UP000472271">
    <property type="component" value="Chromosome 24"/>
</dbReference>
<evidence type="ECO:0000256" key="1">
    <source>
        <dbReference type="SAM" id="MobiDB-lite"/>
    </source>
</evidence>
<keyword evidence="4" id="KW-1185">Reference proteome</keyword>
<dbReference type="AlphaFoldDB" id="A0A672ZA77"/>
<dbReference type="InterPro" id="IPR050621">
    <property type="entry name" value="Tudor_domain_containing"/>
</dbReference>
<reference evidence="3" key="2">
    <citation type="submission" date="2025-08" db="UniProtKB">
        <authorList>
            <consortium name="Ensembl"/>
        </authorList>
    </citation>
    <scope>IDENTIFICATION</scope>
</reference>
<dbReference type="SUPFAM" id="SSF63748">
    <property type="entry name" value="Tudor/PWWP/MBT"/>
    <property type="match status" value="5"/>
</dbReference>
<protein>
    <submittedName>
        <fullName evidence="3">Tudor domain containing 6</fullName>
    </submittedName>
</protein>
<feature type="domain" description="Tudor" evidence="2">
    <location>
        <begin position="89"/>
        <end position="148"/>
    </location>
</feature>
<reference evidence="3" key="3">
    <citation type="submission" date="2025-09" db="UniProtKB">
        <authorList>
            <consortium name="Ensembl"/>
        </authorList>
    </citation>
    <scope>IDENTIFICATION</scope>
</reference>
<sequence length="1113" mass="126001">MSLKSNSETEVSTDTKQSSMGACERLHKQEMFMYPELQARTVEAVIVTEVTSPQRIFCQLKVFSQELKKLSEQLTQCCDGRMTTCIVGPEMIGYPCAARGADGKWYRSVLQQVFPSNKVVEVLNVDFGTKQIVQVENVRPLSADLFRMPVVTYMCSLHGIEDRGVGWTNAQIDYLKTLLLYKTVIAKFEYQSISEGVYYVTLYGEESVNINNLFGSKQSCLLECEKSLQDYAIQSTLYGRQHSAQPDRHQMKGGGKERDGKESTKALPVEDLSLNSSHVAAVHHVSNPSEFWIQTQNYENEFDKLMDDMFYLYKDTRENVVENPTVDHYCAAKAEDGNFYRATVSEVGNAQVKVFFVDYGNSEVVDRSCIRTLPEEFKQLPRLALKCTLVDVKPHDGKWSHDACEFFTKAVEDKVLNVHVMAKYDDSYVVQLTDPEAHGERDLGKLIYIRLRCQFSNSGMSVQTPNALGPPINEKRIPTFKEQMFSIGNVLDVSVSYIESPNDFWCQLVHSAGHLKMLMHDMQAHYSGSVFEPLVGTACVARHPDNKMWYRALVIHKHETPHVDVLFIDYGQTETISLFDLRSICKEFLTLPGQAFRCSLLNPVDPTSAINDWNEEAIARFHTFVENAASNFVILKCTIYAVMYNKQKIVFNVVDLETPFESICTSMVNLVKSVPPKKASWSSFSLDTYYYSTHNLERNVEVIEDLKMKVNSLCGQLETIKLPSIFGTLCFAKYTDGQWYRGQIKATKPSILVHFVDYGDTIEVNKSDLLPVPREANYIMSVPVQALVCALSDVPNNVCSEVNNWFETNATECKFQALVVAREPDGKLNGEKQLTCRFVRQSRSVWEVSLEEEGMEVVCKVPVKSLTDDSGNANDKCEQVKEELDQKLLQNPCCLYFSHQDLQEGQQLDVYITAPNDDQTFWYPRHIDTTTFPLGSPCIALFSKDQHWYRAEVIDKDGDELSVLFVDYGNQSKVKAADVKEITPVLMESPTQAFLCELEGFDSSNGSWDYSAAEELSALTTDKLLQLTITRVIREAQKIRCFVQIECEGIVIGIIFFFFLFIPDLNEGRGDSERAIAETSSVSSVGTVKMVNNSTNVCTIHIYSISVDFVFQM</sequence>
<feature type="region of interest" description="Disordered" evidence="1">
    <location>
        <begin position="240"/>
        <end position="264"/>
    </location>
</feature>
<dbReference type="PANTHER" id="PTHR22948:SF15">
    <property type="entry name" value="TUDOR DOMAIN-CONTAINING PROTEIN 6"/>
    <property type="match status" value="1"/>
</dbReference>
<evidence type="ECO:0000259" key="2">
    <source>
        <dbReference type="PROSITE" id="PS50304"/>
    </source>
</evidence>
<dbReference type="SMART" id="SM00333">
    <property type="entry name" value="TUDOR"/>
    <property type="match status" value="5"/>
</dbReference>
<dbReference type="PANTHER" id="PTHR22948">
    <property type="entry name" value="TUDOR DOMAIN CONTAINING PROTEIN"/>
    <property type="match status" value="1"/>
</dbReference>
<dbReference type="InterPro" id="IPR002999">
    <property type="entry name" value="Tudor"/>
</dbReference>
<feature type="region of interest" description="Disordered" evidence="1">
    <location>
        <begin position="1"/>
        <end position="20"/>
    </location>
</feature>
<dbReference type="PROSITE" id="PS50304">
    <property type="entry name" value="TUDOR"/>
    <property type="match status" value="5"/>
</dbReference>
<dbReference type="Pfam" id="PF00567">
    <property type="entry name" value="TUDOR"/>
    <property type="match status" value="5"/>
</dbReference>
<feature type="domain" description="Tudor" evidence="2">
    <location>
        <begin position="931"/>
        <end position="989"/>
    </location>
</feature>
<evidence type="ECO:0000313" key="4">
    <source>
        <dbReference type="Proteomes" id="UP000472271"/>
    </source>
</evidence>
<dbReference type="InterPro" id="IPR035437">
    <property type="entry name" value="SNase_OB-fold_sf"/>
</dbReference>
<accession>A0A672ZA77</accession>
<name>A0A672ZA77_9TELE</name>
<reference evidence="3" key="1">
    <citation type="submission" date="2019-06" db="EMBL/GenBank/DDBJ databases">
        <authorList>
            <consortium name="Wellcome Sanger Institute Data Sharing"/>
        </authorList>
    </citation>
    <scope>NUCLEOTIDE SEQUENCE [LARGE SCALE GENOMIC DNA]</scope>
</reference>
<dbReference type="Ensembl" id="ENSSORT00005014162.1">
    <property type="protein sequence ID" value="ENSSORP00005013749.1"/>
    <property type="gene ID" value="ENSSORG00005007066.1"/>
</dbReference>
<evidence type="ECO:0000313" key="3">
    <source>
        <dbReference type="Ensembl" id="ENSSORP00005013749.1"/>
    </source>
</evidence>